<dbReference type="AlphaFoldDB" id="A0A841LTP7"/>
<comment type="caution">
    <text evidence="2">The sequence shown here is derived from an EMBL/GenBank/DDBJ whole genome shotgun (WGS) entry which is preliminary data.</text>
</comment>
<reference evidence="2 3" key="1">
    <citation type="submission" date="2020-08" db="EMBL/GenBank/DDBJ databases">
        <title>Genomic Encyclopedia of Type Strains, Phase IV (KMG-IV): sequencing the most valuable type-strain genomes for metagenomic binning, comparative biology and taxonomic classification.</title>
        <authorList>
            <person name="Goeker M."/>
        </authorList>
    </citation>
    <scope>NUCLEOTIDE SEQUENCE [LARGE SCALE GENOMIC DNA]</scope>
    <source>
        <strain evidence="2 3">DSM 22336</strain>
    </source>
</reference>
<dbReference type="RefSeq" id="WP_184220312.1">
    <property type="nucleotide sequence ID" value="NZ_JACIIU010000002.1"/>
</dbReference>
<evidence type="ECO:0008006" key="4">
    <source>
        <dbReference type="Google" id="ProtNLM"/>
    </source>
</evidence>
<keyword evidence="1" id="KW-0812">Transmembrane</keyword>
<name>A0A841LTP7_9HYPH</name>
<evidence type="ECO:0000313" key="2">
    <source>
        <dbReference type="EMBL" id="MBB6260280.1"/>
    </source>
</evidence>
<dbReference type="EMBL" id="JACIIU010000002">
    <property type="protein sequence ID" value="MBB6260280.1"/>
    <property type="molecule type" value="Genomic_DNA"/>
</dbReference>
<organism evidence="2 3">
    <name type="scientific">Paenochrobactrum gallinarii</name>
    <dbReference type="NCBI Taxonomy" id="643673"/>
    <lineage>
        <taxon>Bacteria</taxon>
        <taxon>Pseudomonadati</taxon>
        <taxon>Pseudomonadota</taxon>
        <taxon>Alphaproteobacteria</taxon>
        <taxon>Hyphomicrobiales</taxon>
        <taxon>Brucellaceae</taxon>
        <taxon>Paenochrobactrum</taxon>
    </lineage>
</organism>
<feature type="transmembrane region" description="Helical" evidence="1">
    <location>
        <begin position="6"/>
        <end position="24"/>
    </location>
</feature>
<gene>
    <name evidence="2" type="ORF">FHS77_000804</name>
</gene>
<evidence type="ECO:0000256" key="1">
    <source>
        <dbReference type="SAM" id="Phobius"/>
    </source>
</evidence>
<keyword evidence="3" id="KW-1185">Reference proteome</keyword>
<dbReference type="Proteomes" id="UP000555393">
    <property type="component" value="Unassembled WGS sequence"/>
</dbReference>
<proteinExistence type="predicted"/>
<keyword evidence="1" id="KW-1133">Transmembrane helix</keyword>
<sequence length="211" mass="23307">MKQWFWPGWVCTVTLTAVALWFGIKPLEAELSLRAQNDLQAYDWTSFSLEGRDLTLRGVAPDEESQIAAIKVANAIEGIRVVDDLTSLLPLAAPYTFQIEKNGDGIILSGYIPTAPLRDELMLEMEKRAGGVSVMDEMALARGQAPNYISLVKFAILQSAYLKSGKIALIDMRLNIDGDANDRLDYYRLQNALNNSLPEGASVGQRFIAQP</sequence>
<protein>
    <recommendedName>
        <fullName evidence="4">BON domain-containing protein</fullName>
    </recommendedName>
</protein>
<accession>A0A841LTP7</accession>
<keyword evidence="1" id="KW-0472">Membrane</keyword>
<dbReference type="Gene3D" id="3.40.1520.20">
    <property type="match status" value="1"/>
</dbReference>
<evidence type="ECO:0000313" key="3">
    <source>
        <dbReference type="Proteomes" id="UP000555393"/>
    </source>
</evidence>